<dbReference type="Proteomes" id="UP000705283">
    <property type="component" value="Unassembled WGS sequence"/>
</dbReference>
<gene>
    <name evidence="15" type="ORF">ITX54_06095</name>
</gene>
<keyword evidence="3" id="KW-0328">Glycosyltransferase</keyword>
<keyword evidence="12" id="KW-1015">Disulfide bond</keyword>
<evidence type="ECO:0000256" key="13">
    <source>
        <dbReference type="ARBA" id="ARBA00023180"/>
    </source>
</evidence>
<evidence type="ECO:0000256" key="7">
    <source>
        <dbReference type="ARBA" id="ARBA00022824"/>
    </source>
</evidence>
<protein>
    <recommendedName>
        <fullName evidence="14">Peptide O-xylosyltransferase</fullName>
    </recommendedName>
</protein>
<evidence type="ECO:0000256" key="2">
    <source>
        <dbReference type="ARBA" id="ARBA00004648"/>
    </source>
</evidence>
<comment type="subcellular location">
    <subcellularLocation>
        <location evidence="2">Endoplasmic reticulum membrane</location>
        <topology evidence="2">Single-pass type II membrane protein</topology>
    </subcellularLocation>
    <subcellularLocation>
        <location evidence="1">Golgi apparatus membrane</location>
        <topology evidence="1">Single-pass type II membrane protein</topology>
    </subcellularLocation>
</comment>
<accession>A0AA40X0C2</accession>
<keyword evidence="10" id="KW-0333">Golgi apparatus</keyword>
<dbReference type="GO" id="GO:0030158">
    <property type="term" value="F:protein xylosyltransferase activity"/>
    <property type="evidence" value="ECO:0007669"/>
    <property type="project" value="InterPro"/>
</dbReference>
<dbReference type="GO" id="GO:0050650">
    <property type="term" value="P:chondroitin sulfate proteoglycan biosynthetic process"/>
    <property type="evidence" value="ECO:0007669"/>
    <property type="project" value="TreeGrafter"/>
</dbReference>
<evidence type="ECO:0000256" key="4">
    <source>
        <dbReference type="ARBA" id="ARBA00022679"/>
    </source>
</evidence>
<evidence type="ECO:0000256" key="8">
    <source>
        <dbReference type="ARBA" id="ARBA00022968"/>
    </source>
</evidence>
<dbReference type="RefSeq" id="WP_194977683.1">
    <property type="nucleotide sequence ID" value="NZ_JADMKS010000002.1"/>
</dbReference>
<dbReference type="PANTHER" id="PTHR46025:SF3">
    <property type="entry name" value="XYLOSYLTRANSFERASE OXT"/>
    <property type="match status" value="1"/>
</dbReference>
<evidence type="ECO:0000256" key="14">
    <source>
        <dbReference type="ARBA" id="ARBA00042865"/>
    </source>
</evidence>
<evidence type="ECO:0000256" key="9">
    <source>
        <dbReference type="ARBA" id="ARBA00022989"/>
    </source>
</evidence>
<dbReference type="AlphaFoldDB" id="A0AA40X0C2"/>
<dbReference type="GO" id="GO:0016020">
    <property type="term" value="C:membrane"/>
    <property type="evidence" value="ECO:0007669"/>
    <property type="project" value="InterPro"/>
</dbReference>
<dbReference type="PANTHER" id="PTHR46025">
    <property type="entry name" value="XYLOSYLTRANSFERASE OXT"/>
    <property type="match status" value="1"/>
</dbReference>
<evidence type="ECO:0000256" key="12">
    <source>
        <dbReference type="ARBA" id="ARBA00023157"/>
    </source>
</evidence>
<dbReference type="InterPro" id="IPR003406">
    <property type="entry name" value="Glyco_trans_14"/>
</dbReference>
<proteinExistence type="predicted"/>
<keyword evidence="11" id="KW-0472">Membrane</keyword>
<keyword evidence="7" id="KW-0256">Endoplasmic reticulum</keyword>
<evidence type="ECO:0000256" key="6">
    <source>
        <dbReference type="ARBA" id="ARBA00022723"/>
    </source>
</evidence>
<reference evidence="15" key="1">
    <citation type="submission" date="2020-11" db="EMBL/GenBank/DDBJ databases">
        <authorList>
            <person name="Lee S.D."/>
        </authorList>
    </citation>
    <scope>NUCLEOTIDE SEQUENCE</scope>
    <source>
        <strain evidence="15">SAP-2</strain>
    </source>
</reference>
<reference evidence="15" key="2">
    <citation type="submission" date="2022-09" db="EMBL/GenBank/DDBJ databases">
        <title>Rouxiella aceris sp. nov., isolated from tree sap and emended description of the genus Rhouxiella.</title>
        <authorList>
            <person name="Kim I.S."/>
        </authorList>
    </citation>
    <scope>NUCLEOTIDE SEQUENCE</scope>
    <source>
        <strain evidence="15">SAP-2</strain>
    </source>
</reference>
<evidence type="ECO:0000256" key="1">
    <source>
        <dbReference type="ARBA" id="ARBA00004323"/>
    </source>
</evidence>
<evidence type="ECO:0000256" key="10">
    <source>
        <dbReference type="ARBA" id="ARBA00023034"/>
    </source>
</evidence>
<evidence type="ECO:0000256" key="11">
    <source>
        <dbReference type="ARBA" id="ARBA00023136"/>
    </source>
</evidence>
<name>A0AA40X0C2_9GAMM</name>
<organism evidence="15 16">
    <name type="scientific">Rouxiella silvae</name>
    <dbReference type="NCBI Taxonomy" id="1646373"/>
    <lineage>
        <taxon>Bacteria</taxon>
        <taxon>Pseudomonadati</taxon>
        <taxon>Pseudomonadota</taxon>
        <taxon>Gammaproteobacteria</taxon>
        <taxon>Enterobacterales</taxon>
        <taxon>Yersiniaceae</taxon>
        <taxon>Rouxiella</taxon>
    </lineage>
</organism>
<evidence type="ECO:0000313" key="15">
    <source>
        <dbReference type="EMBL" id="MBF6636235.1"/>
    </source>
</evidence>
<dbReference type="GO" id="GO:0046872">
    <property type="term" value="F:metal ion binding"/>
    <property type="evidence" value="ECO:0007669"/>
    <property type="project" value="UniProtKB-KW"/>
</dbReference>
<keyword evidence="9" id="KW-1133">Transmembrane helix</keyword>
<evidence type="ECO:0000256" key="3">
    <source>
        <dbReference type="ARBA" id="ARBA00022676"/>
    </source>
</evidence>
<comment type="caution">
    <text evidence="15">The sequence shown here is derived from an EMBL/GenBank/DDBJ whole genome shotgun (WGS) entry which is preliminary data.</text>
</comment>
<keyword evidence="4" id="KW-0808">Transferase</keyword>
<keyword evidence="13" id="KW-0325">Glycoprotein</keyword>
<keyword evidence="5" id="KW-0812">Transmembrane</keyword>
<dbReference type="Pfam" id="PF02485">
    <property type="entry name" value="Branch"/>
    <property type="match status" value="1"/>
</dbReference>
<sequence length="299" mass="35753">MKKVFLICAHQLTKSLAWSVEYLSSFEENIIIIHYDKKSDIDKVSYLIKKNVYFVDKRIDVTWGAVSQIYATIELLKYSLKFDYEYCFFISGDDVPTMNNVDMNSFLLKNNGANFIHYQDERNKYIDPYERCIYRYPEIFFSRKNNFLAKLIKKSHKVVRGIFFKNKDFIKRIDEGIIPKLYKGTNWFTLTYESVQWLVQTLDKQPAYLKSFEYSLCADEVFFHSIFKTKPVFNIYHDISKVNDVLRYIDWTTGPQYPRLLNVEDINAIKTKECFFCRKVDDRINESEFIKFKQLVISL</sequence>
<dbReference type="InterPro" id="IPR043538">
    <property type="entry name" value="XYLT"/>
</dbReference>
<dbReference type="GO" id="GO:0015012">
    <property type="term" value="P:heparan sulfate proteoglycan biosynthetic process"/>
    <property type="evidence" value="ECO:0007669"/>
    <property type="project" value="TreeGrafter"/>
</dbReference>
<keyword evidence="6" id="KW-0479">Metal-binding</keyword>
<evidence type="ECO:0000256" key="5">
    <source>
        <dbReference type="ARBA" id="ARBA00022692"/>
    </source>
</evidence>
<evidence type="ECO:0000313" key="16">
    <source>
        <dbReference type="Proteomes" id="UP000705283"/>
    </source>
</evidence>
<keyword evidence="8" id="KW-0735">Signal-anchor</keyword>
<dbReference type="EMBL" id="JADMKS010000002">
    <property type="protein sequence ID" value="MBF6636235.1"/>
    <property type="molecule type" value="Genomic_DNA"/>
</dbReference>